<keyword evidence="14" id="KW-1185">Reference proteome</keyword>
<dbReference type="SUPFAM" id="SSF144083">
    <property type="entry name" value="Magnesium transport protein CorA, transmembrane region"/>
    <property type="match status" value="1"/>
</dbReference>
<keyword evidence="3" id="KW-0813">Transport</keyword>
<dbReference type="FunFam" id="1.20.58.340:FF:000004">
    <property type="entry name" value="Magnesium transport protein CorA"/>
    <property type="match status" value="1"/>
</dbReference>
<dbReference type="InterPro" id="IPR002523">
    <property type="entry name" value="MgTranspt_CorA/ZnTranspt_ZntB"/>
</dbReference>
<dbReference type="Proteomes" id="UP000190080">
    <property type="component" value="Unassembled WGS sequence"/>
</dbReference>
<keyword evidence="9 12" id="KW-0472">Membrane</keyword>
<dbReference type="GO" id="GO:0015087">
    <property type="term" value="F:cobalt ion transmembrane transporter activity"/>
    <property type="evidence" value="ECO:0007669"/>
    <property type="project" value="TreeGrafter"/>
</dbReference>
<dbReference type="PANTHER" id="PTHR46494:SF1">
    <property type="entry name" value="CORA FAMILY METAL ION TRANSPORTER (EUROFUNG)"/>
    <property type="match status" value="1"/>
</dbReference>
<evidence type="ECO:0000256" key="3">
    <source>
        <dbReference type="ARBA" id="ARBA00022448"/>
    </source>
</evidence>
<organism evidence="13 14">
    <name type="scientific">Clostridium oryzae</name>
    <dbReference type="NCBI Taxonomy" id="1450648"/>
    <lineage>
        <taxon>Bacteria</taxon>
        <taxon>Bacillati</taxon>
        <taxon>Bacillota</taxon>
        <taxon>Clostridia</taxon>
        <taxon>Eubacteriales</taxon>
        <taxon>Clostridiaceae</taxon>
        <taxon>Clostridium</taxon>
    </lineage>
</organism>
<feature type="transmembrane region" description="Helical" evidence="12">
    <location>
        <begin position="286"/>
        <end position="306"/>
    </location>
</feature>
<protein>
    <submittedName>
        <fullName evidence="13">Magnesium transport protein CorA</fullName>
    </submittedName>
</protein>
<dbReference type="Gene3D" id="1.20.58.340">
    <property type="entry name" value="Magnesium transport protein CorA, transmembrane region"/>
    <property type="match status" value="2"/>
</dbReference>
<comment type="catalytic activity">
    <reaction evidence="10">
        <text>Mg(2+)(in) = Mg(2+)(out)</text>
        <dbReference type="Rhea" id="RHEA:29827"/>
        <dbReference type="ChEBI" id="CHEBI:18420"/>
    </reaction>
</comment>
<gene>
    <name evidence="13" type="primary">corA_3</name>
    <name evidence="13" type="ORF">CLORY_32270</name>
</gene>
<comment type="function">
    <text evidence="11">Mediates influx of magnesium ions. Alternates between open and closed states. Activated by low cytoplasmic Mg(2+) levels. Inactive when cytoplasmic Mg(2+) levels are high.</text>
</comment>
<evidence type="ECO:0000313" key="14">
    <source>
        <dbReference type="Proteomes" id="UP000190080"/>
    </source>
</evidence>
<feature type="transmembrane region" description="Helical" evidence="12">
    <location>
        <begin position="254"/>
        <end position="274"/>
    </location>
</feature>
<dbReference type="PANTHER" id="PTHR46494">
    <property type="entry name" value="CORA FAMILY METAL ION TRANSPORTER (EUROFUNG)"/>
    <property type="match status" value="1"/>
</dbReference>
<evidence type="ECO:0000256" key="9">
    <source>
        <dbReference type="ARBA" id="ARBA00023136"/>
    </source>
</evidence>
<dbReference type="InterPro" id="IPR045863">
    <property type="entry name" value="CorA_TM1_TM2"/>
</dbReference>
<comment type="similarity">
    <text evidence="2">Belongs to the CorA metal ion transporter (MIT) (TC 1.A.35) family.</text>
</comment>
<dbReference type="InterPro" id="IPR045861">
    <property type="entry name" value="CorA_cytoplasmic_dom"/>
</dbReference>
<dbReference type="Pfam" id="PF01544">
    <property type="entry name" value="CorA"/>
    <property type="match status" value="1"/>
</dbReference>
<keyword evidence="7 12" id="KW-1133">Transmembrane helix</keyword>
<keyword evidence="6" id="KW-0460">Magnesium</keyword>
<dbReference type="EMBL" id="MZGV01000042">
    <property type="protein sequence ID" value="OPJ59580.1"/>
    <property type="molecule type" value="Genomic_DNA"/>
</dbReference>
<evidence type="ECO:0000256" key="10">
    <source>
        <dbReference type="ARBA" id="ARBA00034269"/>
    </source>
</evidence>
<evidence type="ECO:0000256" key="11">
    <source>
        <dbReference type="ARBA" id="ARBA00045497"/>
    </source>
</evidence>
<evidence type="ECO:0000313" key="13">
    <source>
        <dbReference type="EMBL" id="OPJ59580.1"/>
    </source>
</evidence>
<accession>A0A1V4IIA3</accession>
<dbReference type="OrthoDB" id="9803416at2"/>
<sequence>MEIYDIANNFSSVTGDWNLGDNYYWILCNAEELNILNKKIKMDTETLEECKSLRQSAKIVFFADYIFMVFNVLEFNENEIVSRELNIYLGKTYIVTVYKNNPHILHDILKDIEQGKNCFILKKNPRPCIMLYYILDSIIVRNYNIVSGLEAAADKIEISILKQPKTEHGHQLIVFRRQLYRIRKFLNPLKYIGDSLVINENKIIEEEYIEYFKSINIKIGKLMQTEENLIQTLALVREAYESEISNKTNELMKIFATIASIFLPIEIITAIFGMNFEWQPLKHSHYGFYVVLFFMIVVVIVIVKVFKRNKWL</sequence>
<proteinExistence type="inferred from homology"/>
<keyword evidence="8" id="KW-0406">Ion transport</keyword>
<evidence type="ECO:0000256" key="5">
    <source>
        <dbReference type="ARBA" id="ARBA00022692"/>
    </source>
</evidence>
<dbReference type="GO" id="GO:0000287">
    <property type="term" value="F:magnesium ion binding"/>
    <property type="evidence" value="ECO:0007669"/>
    <property type="project" value="TreeGrafter"/>
</dbReference>
<dbReference type="AlphaFoldDB" id="A0A1V4IIA3"/>
<dbReference type="CDD" id="cd12822">
    <property type="entry name" value="TmCorA-like"/>
    <property type="match status" value="1"/>
</dbReference>
<dbReference type="GO" id="GO:0015095">
    <property type="term" value="F:magnesium ion transmembrane transporter activity"/>
    <property type="evidence" value="ECO:0007669"/>
    <property type="project" value="TreeGrafter"/>
</dbReference>
<evidence type="ECO:0000256" key="8">
    <source>
        <dbReference type="ARBA" id="ARBA00023065"/>
    </source>
</evidence>
<dbReference type="Gene3D" id="3.30.460.20">
    <property type="entry name" value="CorA soluble domain-like"/>
    <property type="match status" value="1"/>
</dbReference>
<name>A0A1V4IIA3_9CLOT</name>
<evidence type="ECO:0000256" key="1">
    <source>
        <dbReference type="ARBA" id="ARBA00004651"/>
    </source>
</evidence>
<dbReference type="STRING" id="1450648.CLORY_32270"/>
<dbReference type="GO" id="GO:0005886">
    <property type="term" value="C:plasma membrane"/>
    <property type="evidence" value="ECO:0007669"/>
    <property type="project" value="UniProtKB-SubCell"/>
</dbReference>
<evidence type="ECO:0000256" key="2">
    <source>
        <dbReference type="ARBA" id="ARBA00009765"/>
    </source>
</evidence>
<evidence type="ECO:0000256" key="7">
    <source>
        <dbReference type="ARBA" id="ARBA00022989"/>
    </source>
</evidence>
<keyword evidence="5 12" id="KW-0812">Transmembrane</keyword>
<dbReference type="SUPFAM" id="SSF143865">
    <property type="entry name" value="CorA soluble domain-like"/>
    <property type="match status" value="1"/>
</dbReference>
<reference evidence="13 14" key="1">
    <citation type="submission" date="2017-03" db="EMBL/GenBank/DDBJ databases">
        <title>Genome sequence of Clostridium oryzae DSM 28571.</title>
        <authorList>
            <person name="Poehlein A."/>
            <person name="Daniel R."/>
        </authorList>
    </citation>
    <scope>NUCLEOTIDE SEQUENCE [LARGE SCALE GENOMIC DNA]</scope>
    <source>
        <strain evidence="13 14">DSM 28571</strain>
    </source>
</reference>
<keyword evidence="4" id="KW-1003">Cell membrane</keyword>
<evidence type="ECO:0000256" key="6">
    <source>
        <dbReference type="ARBA" id="ARBA00022842"/>
    </source>
</evidence>
<comment type="subcellular location">
    <subcellularLocation>
        <location evidence="1">Cell membrane</location>
        <topology evidence="1">Multi-pass membrane protein</topology>
    </subcellularLocation>
</comment>
<evidence type="ECO:0000256" key="4">
    <source>
        <dbReference type="ARBA" id="ARBA00022475"/>
    </source>
</evidence>
<dbReference type="RefSeq" id="WP_079426363.1">
    <property type="nucleotide sequence ID" value="NZ_MZGV01000042.1"/>
</dbReference>
<dbReference type="GO" id="GO:0050897">
    <property type="term" value="F:cobalt ion binding"/>
    <property type="evidence" value="ECO:0007669"/>
    <property type="project" value="TreeGrafter"/>
</dbReference>
<comment type="caution">
    <text evidence="13">The sequence shown here is derived from an EMBL/GenBank/DDBJ whole genome shotgun (WGS) entry which is preliminary data.</text>
</comment>
<evidence type="ECO:0000256" key="12">
    <source>
        <dbReference type="SAM" id="Phobius"/>
    </source>
</evidence>